<protein>
    <submittedName>
        <fullName evidence="2">Uncharacterized protein</fullName>
    </submittedName>
</protein>
<dbReference type="EMBL" id="BMAW01070272">
    <property type="protein sequence ID" value="GFT72543.1"/>
    <property type="molecule type" value="Genomic_DNA"/>
</dbReference>
<comment type="caution">
    <text evidence="2">The sequence shown here is derived from an EMBL/GenBank/DDBJ whole genome shotgun (WGS) entry which is preliminary data.</text>
</comment>
<accession>A0A8X6TY99</accession>
<dbReference type="Proteomes" id="UP000887013">
    <property type="component" value="Unassembled WGS sequence"/>
</dbReference>
<evidence type="ECO:0000256" key="1">
    <source>
        <dbReference type="SAM" id="MobiDB-lite"/>
    </source>
</evidence>
<feature type="region of interest" description="Disordered" evidence="1">
    <location>
        <begin position="53"/>
        <end position="73"/>
    </location>
</feature>
<dbReference type="AlphaFoldDB" id="A0A8X6TY99"/>
<evidence type="ECO:0000313" key="3">
    <source>
        <dbReference type="EMBL" id="GFT72543.1"/>
    </source>
</evidence>
<dbReference type="EMBL" id="BMAW01068131">
    <property type="protein sequence ID" value="GFT62901.1"/>
    <property type="molecule type" value="Genomic_DNA"/>
</dbReference>
<name>A0A8X6TY99_NEPPI</name>
<evidence type="ECO:0000313" key="4">
    <source>
        <dbReference type="Proteomes" id="UP000887013"/>
    </source>
</evidence>
<organism evidence="2 4">
    <name type="scientific">Nephila pilipes</name>
    <name type="common">Giant wood spider</name>
    <name type="synonym">Nephila maculata</name>
    <dbReference type="NCBI Taxonomy" id="299642"/>
    <lineage>
        <taxon>Eukaryota</taxon>
        <taxon>Metazoa</taxon>
        <taxon>Ecdysozoa</taxon>
        <taxon>Arthropoda</taxon>
        <taxon>Chelicerata</taxon>
        <taxon>Arachnida</taxon>
        <taxon>Araneae</taxon>
        <taxon>Araneomorphae</taxon>
        <taxon>Entelegynae</taxon>
        <taxon>Araneoidea</taxon>
        <taxon>Nephilidae</taxon>
        <taxon>Nephila</taxon>
    </lineage>
</organism>
<keyword evidence="4" id="KW-1185">Reference proteome</keyword>
<sequence>MLKTKCSERNKNFLRYKKKRRKSGRFFERGFDPESAIWMIPGQTSLPALTRLFPPPPPTVDRSIKSTLPGQVR</sequence>
<gene>
    <name evidence="2" type="ORF">NPIL_557011</name>
    <name evidence="3" type="ORF">NPIL_569711</name>
</gene>
<reference evidence="2" key="1">
    <citation type="submission" date="2020-08" db="EMBL/GenBank/DDBJ databases">
        <title>Multicomponent nature underlies the extraordinary mechanical properties of spider dragline silk.</title>
        <authorList>
            <person name="Kono N."/>
            <person name="Nakamura H."/>
            <person name="Mori M."/>
            <person name="Yoshida Y."/>
            <person name="Ohtoshi R."/>
            <person name="Malay A.D."/>
            <person name="Moran D.A.P."/>
            <person name="Tomita M."/>
            <person name="Numata K."/>
            <person name="Arakawa K."/>
        </authorList>
    </citation>
    <scope>NUCLEOTIDE SEQUENCE</scope>
</reference>
<proteinExistence type="predicted"/>
<evidence type="ECO:0000313" key="2">
    <source>
        <dbReference type="EMBL" id="GFT62901.1"/>
    </source>
</evidence>